<gene>
    <name evidence="1" type="ORF">DARMORV10_C04P13860.1</name>
</gene>
<dbReference type="AlphaFoldDB" id="A0A816JIE3"/>
<feature type="non-terminal residue" evidence="1">
    <location>
        <position position="1"/>
    </location>
</feature>
<dbReference type="EMBL" id="HG994368">
    <property type="protein sequence ID" value="CAF1817850.1"/>
    <property type="molecule type" value="Genomic_DNA"/>
</dbReference>
<protein>
    <submittedName>
        <fullName evidence="1">(rape) hypothetical protein</fullName>
    </submittedName>
</protein>
<evidence type="ECO:0000313" key="1">
    <source>
        <dbReference type="EMBL" id="CAF1817850.1"/>
    </source>
</evidence>
<sequence length="94" mass="10606">VSCRHKLEICVGAARGTISIQVLQELSYIRCEVCYILLDENFMAKVAELGLSKTGPYLDQTHVSLTEKVLCGTPHIDPYISRKKVNLSNVRQNW</sequence>
<name>A0A816JIE3_BRANA</name>
<dbReference type="Proteomes" id="UP001295469">
    <property type="component" value="Chromosome C04"/>
</dbReference>
<organism evidence="1">
    <name type="scientific">Brassica napus</name>
    <name type="common">Rape</name>
    <dbReference type="NCBI Taxonomy" id="3708"/>
    <lineage>
        <taxon>Eukaryota</taxon>
        <taxon>Viridiplantae</taxon>
        <taxon>Streptophyta</taxon>
        <taxon>Embryophyta</taxon>
        <taxon>Tracheophyta</taxon>
        <taxon>Spermatophyta</taxon>
        <taxon>Magnoliopsida</taxon>
        <taxon>eudicotyledons</taxon>
        <taxon>Gunneridae</taxon>
        <taxon>Pentapetalae</taxon>
        <taxon>rosids</taxon>
        <taxon>malvids</taxon>
        <taxon>Brassicales</taxon>
        <taxon>Brassicaceae</taxon>
        <taxon>Brassiceae</taxon>
        <taxon>Brassica</taxon>
    </lineage>
</organism>
<accession>A0A816JIE3</accession>
<proteinExistence type="predicted"/>
<reference evidence="1" key="1">
    <citation type="submission" date="2021-01" db="EMBL/GenBank/DDBJ databases">
        <authorList>
            <consortium name="Genoscope - CEA"/>
            <person name="William W."/>
        </authorList>
    </citation>
    <scope>NUCLEOTIDE SEQUENCE</scope>
</reference>